<reference evidence="3" key="1">
    <citation type="journal article" date="2014" name="Int. J. Syst. Evol. Microbiol.">
        <title>Complete genome sequence of Corynebacterium casei LMG S-19264T (=DSM 44701T), isolated from a smear-ripened cheese.</title>
        <authorList>
            <consortium name="US DOE Joint Genome Institute (JGI-PGF)"/>
            <person name="Walter F."/>
            <person name="Albersmeier A."/>
            <person name="Kalinowski J."/>
            <person name="Ruckert C."/>
        </authorList>
    </citation>
    <scope>NUCLEOTIDE SEQUENCE</scope>
    <source>
        <strain evidence="3">JCM 3091</strain>
    </source>
</reference>
<sequence length="112" mass="12188">MAREAPQLITDAQPSADAQLRSRQRRYLTMMSVRVACLILGAVLASAEVPLLWLWLTICAVAMVLLPWLAVLIANDRPAKPQHRLRAPAPAPGAPARTLDSRRAATVIDADD</sequence>
<evidence type="ECO:0000256" key="1">
    <source>
        <dbReference type="SAM" id="MobiDB-lite"/>
    </source>
</evidence>
<keyword evidence="2" id="KW-0812">Transmembrane</keyword>
<protein>
    <recommendedName>
        <fullName evidence="5">DUF3099 domain-containing protein</fullName>
    </recommendedName>
</protein>
<proteinExistence type="predicted"/>
<reference evidence="3" key="2">
    <citation type="submission" date="2020-09" db="EMBL/GenBank/DDBJ databases">
        <authorList>
            <person name="Sun Q."/>
            <person name="Ohkuma M."/>
        </authorList>
    </citation>
    <scope>NUCLEOTIDE SEQUENCE</scope>
    <source>
        <strain evidence="3">JCM 3091</strain>
    </source>
</reference>
<evidence type="ECO:0000313" key="4">
    <source>
        <dbReference type="Proteomes" id="UP000662200"/>
    </source>
</evidence>
<dbReference type="Pfam" id="PF11298">
    <property type="entry name" value="DUF3099"/>
    <property type="match status" value="1"/>
</dbReference>
<feature type="region of interest" description="Disordered" evidence="1">
    <location>
        <begin position="82"/>
        <end position="112"/>
    </location>
</feature>
<feature type="transmembrane region" description="Helical" evidence="2">
    <location>
        <begin position="53"/>
        <end position="74"/>
    </location>
</feature>
<evidence type="ECO:0008006" key="5">
    <source>
        <dbReference type="Google" id="ProtNLM"/>
    </source>
</evidence>
<dbReference type="RefSeq" id="WP_189113956.1">
    <property type="nucleotide sequence ID" value="NZ_BMQC01000006.1"/>
</dbReference>
<dbReference type="Proteomes" id="UP000662200">
    <property type="component" value="Unassembled WGS sequence"/>
</dbReference>
<feature type="transmembrane region" description="Helical" evidence="2">
    <location>
        <begin position="27"/>
        <end position="47"/>
    </location>
</feature>
<keyword evidence="2" id="KW-0472">Membrane</keyword>
<organism evidence="3 4">
    <name type="scientific">Pilimelia terevasa</name>
    <dbReference type="NCBI Taxonomy" id="53372"/>
    <lineage>
        <taxon>Bacteria</taxon>
        <taxon>Bacillati</taxon>
        <taxon>Actinomycetota</taxon>
        <taxon>Actinomycetes</taxon>
        <taxon>Micromonosporales</taxon>
        <taxon>Micromonosporaceae</taxon>
        <taxon>Pilimelia</taxon>
    </lineage>
</organism>
<dbReference type="AlphaFoldDB" id="A0A8J3BQ65"/>
<keyword evidence="4" id="KW-1185">Reference proteome</keyword>
<accession>A0A8J3BQ65</accession>
<comment type="caution">
    <text evidence="3">The sequence shown here is derived from an EMBL/GenBank/DDBJ whole genome shotgun (WGS) entry which is preliminary data.</text>
</comment>
<gene>
    <name evidence="3" type="ORF">GCM10010124_19770</name>
</gene>
<dbReference type="InterPro" id="IPR021449">
    <property type="entry name" value="DUF3099"/>
</dbReference>
<evidence type="ECO:0000313" key="3">
    <source>
        <dbReference type="EMBL" id="GGK27192.1"/>
    </source>
</evidence>
<dbReference type="EMBL" id="BMQC01000006">
    <property type="protein sequence ID" value="GGK27192.1"/>
    <property type="molecule type" value="Genomic_DNA"/>
</dbReference>
<name>A0A8J3BQ65_9ACTN</name>
<evidence type="ECO:0000256" key="2">
    <source>
        <dbReference type="SAM" id="Phobius"/>
    </source>
</evidence>
<keyword evidence="2" id="KW-1133">Transmembrane helix</keyword>